<dbReference type="EMBL" id="VHSH01000001">
    <property type="protein sequence ID" value="TQV83303.1"/>
    <property type="molecule type" value="Genomic_DNA"/>
</dbReference>
<dbReference type="RefSeq" id="WP_142894460.1">
    <property type="nucleotide sequence ID" value="NZ_ML660052.1"/>
</dbReference>
<proteinExistence type="predicted"/>
<protein>
    <submittedName>
        <fullName evidence="1">Uncharacterized protein</fullName>
    </submittedName>
</protein>
<organism evidence="1 2">
    <name type="scientific">Denitrobaculum tricleocarpae</name>
    <dbReference type="NCBI Taxonomy" id="2591009"/>
    <lineage>
        <taxon>Bacteria</taxon>
        <taxon>Pseudomonadati</taxon>
        <taxon>Pseudomonadota</taxon>
        <taxon>Alphaproteobacteria</taxon>
        <taxon>Rhodospirillales</taxon>
        <taxon>Rhodospirillaceae</taxon>
        <taxon>Denitrobaculum</taxon>
    </lineage>
</organism>
<gene>
    <name evidence="1" type="ORF">FKG95_01500</name>
</gene>
<sequence length="67" mass="7997">MEYYIWDLSKSCTEPYKESVASLEMIASWQMAILRLRSEVGNLPKRQTPKLQQVEHNQWLEKEMARP</sequence>
<dbReference type="AlphaFoldDB" id="A0A545U1M4"/>
<dbReference type="Proteomes" id="UP000315252">
    <property type="component" value="Unassembled WGS sequence"/>
</dbReference>
<evidence type="ECO:0000313" key="2">
    <source>
        <dbReference type="Proteomes" id="UP000315252"/>
    </source>
</evidence>
<accession>A0A545U1M4</accession>
<comment type="caution">
    <text evidence="1">The sequence shown here is derived from an EMBL/GenBank/DDBJ whole genome shotgun (WGS) entry which is preliminary data.</text>
</comment>
<evidence type="ECO:0000313" key="1">
    <source>
        <dbReference type="EMBL" id="TQV83303.1"/>
    </source>
</evidence>
<keyword evidence="2" id="KW-1185">Reference proteome</keyword>
<reference evidence="1 2" key="1">
    <citation type="submission" date="2019-06" db="EMBL/GenBank/DDBJ databases">
        <title>Whole genome sequence for Rhodospirillaceae sp. R148.</title>
        <authorList>
            <person name="Wang G."/>
        </authorList>
    </citation>
    <scope>NUCLEOTIDE SEQUENCE [LARGE SCALE GENOMIC DNA]</scope>
    <source>
        <strain evidence="1 2">R148</strain>
    </source>
</reference>
<name>A0A545U1M4_9PROT</name>